<evidence type="ECO:0000256" key="7">
    <source>
        <dbReference type="ARBA" id="ARBA00023267"/>
    </source>
</evidence>
<keyword evidence="5 10" id="KW-0547">Nucleotide-binding</keyword>
<keyword evidence="6 10" id="KW-0067">ATP-binding</keyword>
<dbReference type="AlphaFoldDB" id="A0A8J5G2F0"/>
<dbReference type="GO" id="GO:0005524">
    <property type="term" value="F:ATP binding"/>
    <property type="evidence" value="ECO:0007669"/>
    <property type="project" value="UniProtKB-UniRule"/>
</dbReference>
<evidence type="ECO:0000313" key="14">
    <source>
        <dbReference type="Proteomes" id="UP000734854"/>
    </source>
</evidence>
<dbReference type="PANTHER" id="PTHR48095:SF2">
    <property type="entry name" value="BIOTIN CARBOXYLASE, CHLOROPLASTIC"/>
    <property type="match status" value="1"/>
</dbReference>
<feature type="domain" description="Biotin carboxylation" evidence="12">
    <location>
        <begin position="418"/>
        <end position="758"/>
    </location>
</feature>
<evidence type="ECO:0000256" key="8">
    <source>
        <dbReference type="ARBA" id="ARBA00048600"/>
    </source>
</evidence>
<keyword evidence="7" id="KW-0092">Biotin</keyword>
<keyword evidence="14" id="KW-1185">Reference proteome</keyword>
<dbReference type="PROSITE" id="PS00866">
    <property type="entry name" value="CPSASE_1"/>
    <property type="match status" value="2"/>
</dbReference>
<dbReference type="FunFam" id="3.30.1490.20:FF:000018">
    <property type="entry name" value="Biotin carboxylase"/>
    <property type="match status" value="2"/>
</dbReference>
<evidence type="ECO:0000256" key="9">
    <source>
        <dbReference type="ARBA" id="ARBA00062964"/>
    </source>
</evidence>
<comment type="catalytic activity">
    <reaction evidence="8">
        <text>N(6)-biotinyl-L-lysyl-[protein] + hydrogencarbonate + ATP = N(6)-carboxybiotinyl-L-lysyl-[protein] + ADP + phosphate + H(+)</text>
        <dbReference type="Rhea" id="RHEA:13501"/>
        <dbReference type="Rhea" id="RHEA-COMP:10505"/>
        <dbReference type="Rhea" id="RHEA-COMP:10506"/>
        <dbReference type="ChEBI" id="CHEBI:15378"/>
        <dbReference type="ChEBI" id="CHEBI:17544"/>
        <dbReference type="ChEBI" id="CHEBI:30616"/>
        <dbReference type="ChEBI" id="CHEBI:43474"/>
        <dbReference type="ChEBI" id="CHEBI:83144"/>
        <dbReference type="ChEBI" id="CHEBI:83145"/>
        <dbReference type="ChEBI" id="CHEBI:456216"/>
        <dbReference type="EC" id="6.3.4.14"/>
    </reaction>
</comment>
<accession>A0A8J5G2F0</accession>
<dbReference type="PROSITE" id="PS50979">
    <property type="entry name" value="BC"/>
    <property type="match status" value="2"/>
</dbReference>
<protein>
    <recommendedName>
        <fullName evidence="3">biotin carboxylase</fullName>
        <ecNumber evidence="3">6.3.4.14</ecNumber>
    </recommendedName>
</protein>
<dbReference type="EMBL" id="JACMSC010000012">
    <property type="protein sequence ID" value="KAG6496724.1"/>
    <property type="molecule type" value="Genomic_DNA"/>
</dbReference>
<evidence type="ECO:0000256" key="2">
    <source>
        <dbReference type="ARBA" id="ARBA00004956"/>
    </source>
</evidence>
<dbReference type="PROSITE" id="PS00867">
    <property type="entry name" value="CPSASE_2"/>
    <property type="match status" value="1"/>
</dbReference>
<dbReference type="EC" id="6.3.4.14" evidence="3"/>
<dbReference type="InterPro" id="IPR011761">
    <property type="entry name" value="ATP-grasp"/>
</dbReference>
<reference evidence="13 14" key="1">
    <citation type="submission" date="2020-08" db="EMBL/GenBank/DDBJ databases">
        <title>Plant Genome Project.</title>
        <authorList>
            <person name="Zhang R.-G."/>
        </authorList>
    </citation>
    <scope>NUCLEOTIDE SEQUENCE [LARGE SCALE GENOMIC DNA]</scope>
    <source>
        <tissue evidence="13">Rhizome</tissue>
    </source>
</reference>
<evidence type="ECO:0000259" key="12">
    <source>
        <dbReference type="PROSITE" id="PS50979"/>
    </source>
</evidence>
<dbReference type="Pfam" id="PF00289">
    <property type="entry name" value="Biotin_carb_N"/>
    <property type="match status" value="2"/>
</dbReference>
<proteinExistence type="predicted"/>
<feature type="domain" description="ATP-grasp" evidence="11">
    <location>
        <begin position="252"/>
        <end position="463"/>
    </location>
</feature>
<comment type="pathway">
    <text evidence="2">Lipid metabolism; malonyl-CoA biosynthesis; malonyl-CoA from acetyl-CoA: step 1/1.</text>
</comment>
<dbReference type="GO" id="GO:0004075">
    <property type="term" value="F:biotin carboxylase activity"/>
    <property type="evidence" value="ECO:0007669"/>
    <property type="project" value="UniProtKB-EC"/>
</dbReference>
<feature type="domain" description="ATP-grasp" evidence="11">
    <location>
        <begin position="537"/>
        <end position="715"/>
    </location>
</feature>
<dbReference type="Proteomes" id="UP000734854">
    <property type="component" value="Unassembled WGS sequence"/>
</dbReference>
<dbReference type="Gene3D" id="3.30.470.20">
    <property type="entry name" value="ATP-grasp fold, B domain"/>
    <property type="match status" value="3"/>
</dbReference>
<feature type="domain" description="Biotin carboxylation" evidence="12">
    <location>
        <begin position="133"/>
        <end position="371"/>
    </location>
</feature>
<dbReference type="GO" id="GO:0046872">
    <property type="term" value="F:metal ion binding"/>
    <property type="evidence" value="ECO:0007669"/>
    <property type="project" value="InterPro"/>
</dbReference>
<evidence type="ECO:0000256" key="6">
    <source>
        <dbReference type="ARBA" id="ARBA00022840"/>
    </source>
</evidence>
<evidence type="ECO:0000256" key="4">
    <source>
        <dbReference type="ARBA" id="ARBA00022598"/>
    </source>
</evidence>
<evidence type="ECO:0000256" key="10">
    <source>
        <dbReference type="PROSITE-ProRule" id="PRU00409"/>
    </source>
</evidence>
<dbReference type="SUPFAM" id="SSF56059">
    <property type="entry name" value="Glutathione synthetase ATP-binding domain-like"/>
    <property type="match status" value="2"/>
</dbReference>
<dbReference type="FunFam" id="3.40.50.20:FF:000010">
    <property type="entry name" value="Propionyl-CoA carboxylase subunit alpha"/>
    <property type="match status" value="2"/>
</dbReference>
<dbReference type="PROSITE" id="PS50975">
    <property type="entry name" value="ATP_GRASP"/>
    <property type="match status" value="2"/>
</dbReference>
<evidence type="ECO:0000259" key="11">
    <source>
        <dbReference type="PROSITE" id="PS50975"/>
    </source>
</evidence>
<name>A0A8J5G2F0_ZINOF</name>
<dbReference type="InterPro" id="IPR005481">
    <property type="entry name" value="BC-like_N"/>
</dbReference>
<gene>
    <name evidence="13" type="ORF">ZIOFF_044594</name>
</gene>
<dbReference type="PANTHER" id="PTHR48095">
    <property type="entry name" value="PYRUVATE CARBOXYLASE SUBUNIT A"/>
    <property type="match status" value="1"/>
</dbReference>
<organism evidence="13 14">
    <name type="scientific">Zingiber officinale</name>
    <name type="common">Ginger</name>
    <name type="synonym">Amomum zingiber</name>
    <dbReference type="NCBI Taxonomy" id="94328"/>
    <lineage>
        <taxon>Eukaryota</taxon>
        <taxon>Viridiplantae</taxon>
        <taxon>Streptophyta</taxon>
        <taxon>Embryophyta</taxon>
        <taxon>Tracheophyta</taxon>
        <taxon>Spermatophyta</taxon>
        <taxon>Magnoliopsida</taxon>
        <taxon>Liliopsida</taxon>
        <taxon>Zingiberales</taxon>
        <taxon>Zingiberaceae</taxon>
        <taxon>Zingiber</taxon>
    </lineage>
</organism>
<evidence type="ECO:0000256" key="3">
    <source>
        <dbReference type="ARBA" id="ARBA00013263"/>
    </source>
</evidence>
<evidence type="ECO:0000256" key="5">
    <source>
        <dbReference type="ARBA" id="ARBA00022741"/>
    </source>
</evidence>
<comment type="function">
    <text evidence="1">This protein is a component of the acetyl coenzyme A carboxylase complex; first, biotin carboxylase catalyzes the carboxylation of the carrier protein and then the transcarboxylase transfers the carboxyl group to form malonyl-CoA.</text>
</comment>
<comment type="subunit">
    <text evidence="9">Acetyl-CoA carboxylase is a heterohexamer composed of biotin carboxyl carrier protein, biotin carboxylase and two subunits each of ACCase subunit alpha and ACCase plastid-coded subunit beta (accD).</text>
</comment>
<dbReference type="Pfam" id="PF02786">
    <property type="entry name" value="CPSase_L_D2"/>
    <property type="match status" value="2"/>
</dbReference>
<sequence length="758" mass="82580">MSPETSSIYRSDMGPTSGYLPALRGDREVNARSLWGHGGCNEPPTVLCEGVKVAATLRWPYAGVRRVSRPRSGPPLGMKGLFFQPAGGIKGSQFNFNVGHAANFCKVYYPRRPSSYVAKRSRNDGRVLNEICWDEKILVANRGEIAVRVIRTAHEMGIPCVAVHSTIDRDALHVRLADDAVCIGEAPSSQSYLHIQNVLSAAVSRGCTMLHPGYGFLAENARFVDMCRGHGVNFIGPNPDSIRVMGDKSTARETMKKAGVPTVPGSDGLLQSTEEAVKLAHEIGFPVMIKATAGGGGRGMRLAKEPDEFVKLLQQAKSEAAAAFGNDGVYLEKYIQNPRHIEFQVLADKYGNVVHFGERDCSIQGLFFQPAGGIKGSQFNFNVGHVANFCKVCYPRRPSSYVAKRSRNDGRVLNEICRDEKILVANRGEIAVRVIRTAHEMGIPCVAVHSTIDRDALHVRLADDAVCIGEAPSSQSYLHIQNVLSAAVSRGCTMLHPGYGFLAENARFVDMCRGHGVNFIGPNPDSIRVMGDKSTARETMKKAGVPTVPGSDGLLQSTEEAVKLAHEIGFPVMIKATAGGGGRGMRLAKEPDEFVKLLQQAKSEAAAAFGNDGVYLEKYIQNPRHIEFQVRRNQKLLEEAPSPALTSELRKAMGDAAVAAAASIGYIGVGTVEFLLDERGSFYFMEMNTRIQVEHPVTEMISSTDLIEEQIRVALGERLTHKQEDIVLRGHSIECRINAEDAFKGFRPGPGTLLFFDS</sequence>
<dbReference type="InterPro" id="IPR016185">
    <property type="entry name" value="PreATP-grasp_dom_sf"/>
</dbReference>
<comment type="caution">
    <text evidence="13">The sequence shown here is derived from an EMBL/GenBank/DDBJ whole genome shotgun (WGS) entry which is preliminary data.</text>
</comment>
<evidence type="ECO:0000256" key="1">
    <source>
        <dbReference type="ARBA" id="ARBA00003761"/>
    </source>
</evidence>
<dbReference type="SUPFAM" id="SSF52440">
    <property type="entry name" value="PreATP-grasp domain"/>
    <property type="match status" value="2"/>
</dbReference>
<dbReference type="InterPro" id="IPR011764">
    <property type="entry name" value="Biotin_carboxylation_dom"/>
</dbReference>
<dbReference type="InterPro" id="IPR051602">
    <property type="entry name" value="ACC_Biotin_Carboxylase"/>
</dbReference>
<dbReference type="InterPro" id="IPR005479">
    <property type="entry name" value="CPAse_ATP-bd"/>
</dbReference>
<keyword evidence="4" id="KW-0436">Ligase</keyword>
<evidence type="ECO:0000313" key="13">
    <source>
        <dbReference type="EMBL" id="KAG6496724.1"/>
    </source>
</evidence>